<dbReference type="GO" id="GO:0000027">
    <property type="term" value="P:ribosomal large subunit assembly"/>
    <property type="evidence" value="ECO:0007669"/>
    <property type="project" value="TreeGrafter"/>
</dbReference>
<comment type="function">
    <text evidence="9">Exoribonuclease involved in ribosome biosynthesis. Involved in the processing of ITS1, the internal transcribed spacer localized between the 18S and 5.8S rRNAs.</text>
</comment>
<feature type="region of interest" description="Disordered" evidence="10">
    <location>
        <begin position="1"/>
        <end position="108"/>
    </location>
</feature>
<evidence type="ECO:0000256" key="6">
    <source>
        <dbReference type="ARBA" id="ARBA00022801"/>
    </source>
</evidence>
<feature type="compositionally biased region" description="Low complexity" evidence="10">
    <location>
        <begin position="39"/>
        <end position="56"/>
    </location>
</feature>
<keyword evidence="5" id="KW-0540">Nuclease</keyword>
<dbReference type="SMART" id="SM00479">
    <property type="entry name" value="EXOIII"/>
    <property type="match status" value="1"/>
</dbReference>
<dbReference type="InterPro" id="IPR037431">
    <property type="entry name" value="REX4_DEDDh_dom"/>
</dbReference>
<evidence type="ECO:0000256" key="4">
    <source>
        <dbReference type="ARBA" id="ARBA00022552"/>
    </source>
</evidence>
<keyword evidence="13" id="KW-1185">Reference proteome</keyword>
<dbReference type="Proteomes" id="UP001412239">
    <property type="component" value="Unassembled WGS sequence"/>
</dbReference>
<evidence type="ECO:0000256" key="8">
    <source>
        <dbReference type="ARBA" id="ARBA00023242"/>
    </source>
</evidence>
<dbReference type="CDD" id="cd06144">
    <property type="entry name" value="REX4_like"/>
    <property type="match status" value="1"/>
</dbReference>
<evidence type="ECO:0000313" key="12">
    <source>
        <dbReference type="EMBL" id="CUS15801.1"/>
    </source>
</evidence>
<evidence type="ECO:0000256" key="2">
    <source>
        <dbReference type="ARBA" id="ARBA00010489"/>
    </source>
</evidence>
<organism evidence="12 13">
    <name type="scientific">Tuber aestivum</name>
    <name type="common">summer truffle</name>
    <dbReference type="NCBI Taxonomy" id="59557"/>
    <lineage>
        <taxon>Eukaryota</taxon>
        <taxon>Fungi</taxon>
        <taxon>Dikarya</taxon>
        <taxon>Ascomycota</taxon>
        <taxon>Pezizomycotina</taxon>
        <taxon>Pezizomycetes</taxon>
        <taxon>Pezizales</taxon>
        <taxon>Tuberaceae</taxon>
        <taxon>Tuber</taxon>
    </lineage>
</organism>
<evidence type="ECO:0000256" key="7">
    <source>
        <dbReference type="ARBA" id="ARBA00022839"/>
    </source>
</evidence>
<dbReference type="PANTHER" id="PTHR12801:SF45">
    <property type="entry name" value="RNA EXONUCLEASE 4"/>
    <property type="match status" value="1"/>
</dbReference>
<evidence type="ECO:0000256" key="5">
    <source>
        <dbReference type="ARBA" id="ARBA00022722"/>
    </source>
</evidence>
<dbReference type="Gene3D" id="3.30.420.10">
    <property type="entry name" value="Ribonuclease H-like superfamily/Ribonuclease H"/>
    <property type="match status" value="1"/>
</dbReference>
<dbReference type="EMBL" id="LN890943">
    <property type="protein sequence ID" value="CUS15801.1"/>
    <property type="molecule type" value="Genomic_DNA"/>
</dbReference>
<dbReference type="GO" id="GO:0008408">
    <property type="term" value="F:3'-5' exonuclease activity"/>
    <property type="evidence" value="ECO:0007669"/>
    <property type="project" value="InterPro"/>
</dbReference>
<evidence type="ECO:0000256" key="9">
    <source>
        <dbReference type="ARBA" id="ARBA00025599"/>
    </source>
</evidence>
<dbReference type="PANTHER" id="PTHR12801">
    <property type="entry name" value="RNA EXONUCLEASE REXO1 / RECO3 FAMILY MEMBER-RELATED"/>
    <property type="match status" value="1"/>
</dbReference>
<feature type="compositionally biased region" description="Polar residues" evidence="10">
    <location>
        <begin position="1"/>
        <end position="30"/>
    </location>
</feature>
<feature type="compositionally biased region" description="Low complexity" evidence="10">
    <location>
        <begin position="67"/>
        <end position="81"/>
    </location>
</feature>
<evidence type="ECO:0000256" key="10">
    <source>
        <dbReference type="SAM" id="MobiDB-lite"/>
    </source>
</evidence>
<proteinExistence type="inferred from homology"/>
<dbReference type="InterPro" id="IPR012337">
    <property type="entry name" value="RNaseH-like_sf"/>
</dbReference>
<comment type="subcellular location">
    <subcellularLocation>
        <location evidence="1">Nucleus</location>
    </subcellularLocation>
</comment>
<evidence type="ECO:0000256" key="3">
    <source>
        <dbReference type="ARBA" id="ARBA00016937"/>
    </source>
</evidence>
<feature type="region of interest" description="Disordered" evidence="10">
    <location>
        <begin position="322"/>
        <end position="345"/>
    </location>
</feature>
<comment type="similarity">
    <text evidence="2">Belongs to the REXO4 family.</text>
</comment>
<dbReference type="GO" id="GO:0005634">
    <property type="term" value="C:nucleus"/>
    <property type="evidence" value="ECO:0007669"/>
    <property type="project" value="UniProtKB-SubCell"/>
</dbReference>
<name>A0A292Q9N8_9PEZI</name>
<feature type="domain" description="Exonuclease" evidence="11">
    <location>
        <begin position="158"/>
        <end position="320"/>
    </location>
</feature>
<accession>A0A292Q9N8</accession>
<dbReference type="GO" id="GO:0006364">
    <property type="term" value="P:rRNA processing"/>
    <property type="evidence" value="ECO:0007669"/>
    <property type="project" value="UniProtKB-KW"/>
</dbReference>
<feature type="compositionally biased region" description="Basic residues" evidence="10">
    <location>
        <begin position="336"/>
        <end position="345"/>
    </location>
</feature>
<dbReference type="FunFam" id="3.30.420.10:FF:000007">
    <property type="entry name" value="Interferon-stimulated exonuclease gene 20"/>
    <property type="match status" value="1"/>
</dbReference>
<keyword evidence="6" id="KW-0378">Hydrolase</keyword>
<dbReference type="InterPro" id="IPR047021">
    <property type="entry name" value="REXO1/3/4-like"/>
</dbReference>
<evidence type="ECO:0000313" key="13">
    <source>
        <dbReference type="Proteomes" id="UP001412239"/>
    </source>
</evidence>
<dbReference type="GO" id="GO:0003676">
    <property type="term" value="F:nucleic acid binding"/>
    <property type="evidence" value="ECO:0007669"/>
    <property type="project" value="InterPro"/>
</dbReference>
<dbReference type="Pfam" id="PF00929">
    <property type="entry name" value="RNase_T"/>
    <property type="match status" value="1"/>
</dbReference>
<dbReference type="InterPro" id="IPR013520">
    <property type="entry name" value="Ribonucl_H"/>
</dbReference>
<dbReference type="InterPro" id="IPR036397">
    <property type="entry name" value="RNaseH_sf"/>
</dbReference>
<protein>
    <recommendedName>
        <fullName evidence="3">RNA exonuclease 4</fullName>
    </recommendedName>
</protein>
<keyword evidence="8" id="KW-0539">Nucleus</keyword>
<reference evidence="12" key="1">
    <citation type="submission" date="2015-10" db="EMBL/GenBank/DDBJ databases">
        <authorList>
            <person name="Regsiter A."/>
            <person name="william w."/>
        </authorList>
    </citation>
    <scope>NUCLEOTIDE SEQUENCE</scope>
    <source>
        <strain evidence="12">Montdore</strain>
    </source>
</reference>
<keyword evidence="7" id="KW-0269">Exonuclease</keyword>
<dbReference type="AlphaFoldDB" id="A0A292Q9N8"/>
<sequence>MATTGTSLSRNWKQLQRTLSRAASNTSTTPTDPPKRKSSSAASPATTSNNSTITSAKKAKVARTPCNSTTTTTITNSTNSSPARLASELKPKPKPTSKAPEVSTATAKPASATLALWAEDNDISPVDLQKAYGLPLTSTTLPLPLEASGSSSATEAGKYISLDCEMVGVGGPTNERSVLARVSIVNYHGHVILDTFVRPKEKVTDWRSWISGVTPAHMAHAREFKDVQKEVSTILMDRVLVGHSVKHDLEVLLLSHPRRDIRDTSRHPGFRKLSAGRTPGLKKLASQVLGIEIQGGEHSSIEDARACMLLYRKFRDEFEILHRPKTPKSTSAKSSGKNKKKKKRA</sequence>
<evidence type="ECO:0000256" key="1">
    <source>
        <dbReference type="ARBA" id="ARBA00004123"/>
    </source>
</evidence>
<evidence type="ECO:0000259" key="11">
    <source>
        <dbReference type="SMART" id="SM00479"/>
    </source>
</evidence>
<keyword evidence="4" id="KW-0698">rRNA processing</keyword>
<dbReference type="SUPFAM" id="SSF53098">
    <property type="entry name" value="Ribonuclease H-like"/>
    <property type="match status" value="1"/>
</dbReference>
<gene>
    <name evidence="12" type="ORF">GSTUAT00000078001</name>
</gene>